<feature type="region of interest" description="Disordered" evidence="2">
    <location>
        <begin position="158"/>
        <end position="352"/>
    </location>
</feature>
<feature type="compositionally biased region" description="Polar residues" evidence="2">
    <location>
        <begin position="300"/>
        <end position="322"/>
    </location>
</feature>
<dbReference type="GeneTree" id="ENSGT00530000063983"/>
<dbReference type="PANTHER" id="PTHR22639">
    <property type="entry name" value="GAG-RELATED PROTEIN"/>
    <property type="match status" value="1"/>
</dbReference>
<dbReference type="PANTHER" id="PTHR22639:SF7">
    <property type="entry name" value="CCHC-TYPE DOMAIN-CONTAINING PROTEIN"/>
    <property type="match status" value="1"/>
</dbReference>
<evidence type="ECO:0000313" key="5">
    <source>
        <dbReference type="Proteomes" id="UP000694569"/>
    </source>
</evidence>
<evidence type="ECO:0000256" key="2">
    <source>
        <dbReference type="SAM" id="MobiDB-lite"/>
    </source>
</evidence>
<keyword evidence="5" id="KW-1185">Reference proteome</keyword>
<feature type="compositionally biased region" description="Low complexity" evidence="2">
    <location>
        <begin position="85"/>
        <end position="97"/>
    </location>
</feature>
<dbReference type="OrthoDB" id="9907461at2759"/>
<feature type="compositionally biased region" description="Polar residues" evidence="2">
    <location>
        <begin position="1"/>
        <end position="17"/>
    </location>
</feature>
<organism evidence="4 5">
    <name type="scientific">Leptobrachium leishanense</name>
    <name type="common">Leishan spiny toad</name>
    <dbReference type="NCBI Taxonomy" id="445787"/>
    <lineage>
        <taxon>Eukaryota</taxon>
        <taxon>Metazoa</taxon>
        <taxon>Chordata</taxon>
        <taxon>Craniata</taxon>
        <taxon>Vertebrata</taxon>
        <taxon>Euteleostomi</taxon>
        <taxon>Amphibia</taxon>
        <taxon>Batrachia</taxon>
        <taxon>Anura</taxon>
        <taxon>Pelobatoidea</taxon>
        <taxon>Megophryidae</taxon>
        <taxon>Leptobrachium</taxon>
    </lineage>
</organism>
<reference evidence="4" key="2">
    <citation type="submission" date="2025-09" db="UniProtKB">
        <authorList>
            <consortium name="Ensembl"/>
        </authorList>
    </citation>
    <scope>IDENTIFICATION</scope>
</reference>
<feature type="compositionally biased region" description="Basic residues" evidence="2">
    <location>
        <begin position="71"/>
        <end position="81"/>
    </location>
</feature>
<accession>A0A8C5WIU2</accession>
<feature type="domain" description="CCHC-type" evidence="3">
    <location>
        <begin position="549"/>
        <end position="564"/>
    </location>
</feature>
<sequence>MDPSQQSHHPCPSQGTSKGIEDVTTTTTSRRRTTTAEKTPATAETAGAATSEETEEEMDAADADEAELDRKTKKKAARAARKAAEAAAEALEAGSSRSTRRTAKSSKGPKASKTLTDAAKTELAKTFLSKLALEKRAAAEAKAVLPGPMAAEVRAVSPVPSKKAAGVDKDPQAPTQTVVGAEATLPTPKTEAAGANRGLPAPSKVKAEAKTVSPTPKFTPIQDAEQKTKVAGAPQMTMETEEPLAASSAGGKARPKPPVETPVAEAAQSPLAGVTHGSTVAIPVPSEVPKKRQAKVKNLEATTQDPQTGKEPPQTSGTGSNQVPPPPRELWTGNPPPQGGQKPRNPRGELPPLEPWMRQVVVLRLREVDGRIPALDNITFGRKLVLEQGFTHADVRGVQAFSGGVFYVSCTSIAACRRYWEAFQSATPDSLFSRFTGNCPLKREERRVTVQLRSTYTPGKDIETFLNRFCRVMKPPTEVMDANTFATGKWSVIVQLRSDPSAPNGVIHLPQSFMLGSVPGILYYPGQPRECRKCGREGHEARDCKADACKNCRTDGHATKDCPRGVTCNLCGETSHRYKDCPSRSYAEAAKQGKSFLRDHPWLCRQRKKENAQCQNPGGEGTCQNPCNQSKPTNPDPDDRGTPISTPILTPSPPTLH</sequence>
<keyword evidence="1" id="KW-0863">Zinc-finger</keyword>
<feature type="compositionally biased region" description="Low complexity" evidence="2">
    <location>
        <begin position="36"/>
        <end position="51"/>
    </location>
</feature>
<dbReference type="InterPro" id="IPR036875">
    <property type="entry name" value="Znf_CCHC_sf"/>
</dbReference>
<dbReference type="InterPro" id="IPR001878">
    <property type="entry name" value="Znf_CCHC"/>
</dbReference>
<dbReference type="GO" id="GO:0003723">
    <property type="term" value="F:RNA binding"/>
    <property type="evidence" value="ECO:0007669"/>
    <property type="project" value="InterPro"/>
</dbReference>
<dbReference type="Ensembl" id="ENSLLET00000043235.1">
    <property type="protein sequence ID" value="ENSLLEP00000041568.1"/>
    <property type="gene ID" value="ENSLLEG00000026458.1"/>
</dbReference>
<name>A0A8C5WIU2_9ANUR</name>
<feature type="region of interest" description="Disordered" evidence="2">
    <location>
        <begin position="1"/>
        <end position="118"/>
    </location>
</feature>
<protein>
    <recommendedName>
        <fullName evidence="3">CCHC-type domain-containing protein</fullName>
    </recommendedName>
</protein>
<dbReference type="Proteomes" id="UP000694569">
    <property type="component" value="Unplaced"/>
</dbReference>
<dbReference type="Pfam" id="PF23058">
    <property type="entry name" value="RBD_ZCCHC3_2nd"/>
    <property type="match status" value="1"/>
</dbReference>
<feature type="compositionally biased region" description="Acidic residues" evidence="2">
    <location>
        <begin position="52"/>
        <end position="67"/>
    </location>
</feature>
<keyword evidence="1" id="KW-0862">Zinc</keyword>
<feature type="domain" description="CCHC-type" evidence="3">
    <location>
        <begin position="531"/>
        <end position="545"/>
    </location>
</feature>
<evidence type="ECO:0000313" key="4">
    <source>
        <dbReference type="Ensembl" id="ENSLLEP00000041568.1"/>
    </source>
</evidence>
<feature type="compositionally biased region" description="Polar residues" evidence="2">
    <location>
        <begin position="612"/>
        <end position="633"/>
    </location>
</feature>
<reference evidence="4" key="1">
    <citation type="submission" date="2025-08" db="UniProtKB">
        <authorList>
            <consortium name="Ensembl"/>
        </authorList>
    </citation>
    <scope>IDENTIFICATION</scope>
</reference>
<dbReference type="InterPro" id="IPR057811">
    <property type="entry name" value="RBD_ZCCHC3_2nd"/>
</dbReference>
<keyword evidence="1" id="KW-0479">Metal-binding</keyword>
<evidence type="ECO:0000259" key="3">
    <source>
        <dbReference type="PROSITE" id="PS50158"/>
    </source>
</evidence>
<dbReference type="PROSITE" id="PS50158">
    <property type="entry name" value="ZF_CCHC"/>
    <property type="match status" value="2"/>
</dbReference>
<dbReference type="AlphaFoldDB" id="A0A8C5WIU2"/>
<dbReference type="Pfam" id="PF00098">
    <property type="entry name" value="zf-CCHC"/>
    <property type="match status" value="1"/>
</dbReference>
<feature type="region of interest" description="Disordered" evidence="2">
    <location>
        <begin position="612"/>
        <end position="657"/>
    </location>
</feature>
<dbReference type="GO" id="GO:0008270">
    <property type="term" value="F:zinc ion binding"/>
    <property type="evidence" value="ECO:0007669"/>
    <property type="project" value="UniProtKB-KW"/>
</dbReference>
<feature type="compositionally biased region" description="Pro residues" evidence="2">
    <location>
        <begin position="323"/>
        <end position="338"/>
    </location>
</feature>
<dbReference type="Gene3D" id="4.10.60.10">
    <property type="entry name" value="Zinc finger, CCHC-type"/>
    <property type="match status" value="1"/>
</dbReference>
<proteinExistence type="predicted"/>
<dbReference type="GO" id="GO:0002218">
    <property type="term" value="P:activation of innate immune response"/>
    <property type="evidence" value="ECO:0007669"/>
    <property type="project" value="InterPro"/>
</dbReference>
<dbReference type="SUPFAM" id="SSF57756">
    <property type="entry name" value="Retrovirus zinc finger-like domains"/>
    <property type="match status" value="1"/>
</dbReference>
<dbReference type="InterPro" id="IPR042509">
    <property type="entry name" value="ZCCHC3"/>
</dbReference>
<dbReference type="GO" id="GO:0003690">
    <property type="term" value="F:double-stranded DNA binding"/>
    <property type="evidence" value="ECO:0007669"/>
    <property type="project" value="InterPro"/>
</dbReference>
<dbReference type="SMART" id="SM00343">
    <property type="entry name" value="ZnF_C2HC"/>
    <property type="match status" value="3"/>
</dbReference>
<evidence type="ECO:0000256" key="1">
    <source>
        <dbReference type="PROSITE-ProRule" id="PRU00047"/>
    </source>
</evidence>